<proteinExistence type="predicted"/>
<evidence type="ECO:0000313" key="2">
    <source>
        <dbReference type="Proteomes" id="UP000236584"/>
    </source>
</evidence>
<dbReference type="KEGG" id="srub:C2R22_16975"/>
<reference evidence="1 2" key="1">
    <citation type="submission" date="2018-01" db="EMBL/GenBank/DDBJ databases">
        <title>Complete genome sequence of Salinigranum rubrum GX10T, an extremely halophilic archaeon isolated from a marine solar saltern.</title>
        <authorList>
            <person name="Han S."/>
        </authorList>
    </citation>
    <scope>NUCLEOTIDE SEQUENCE [LARGE SCALE GENOMIC DNA]</scope>
    <source>
        <strain evidence="1 2">GX10</strain>
    </source>
</reference>
<protein>
    <submittedName>
        <fullName evidence="1">Uncharacterized protein</fullName>
    </submittedName>
</protein>
<organism evidence="1 2">
    <name type="scientific">Salinigranum rubrum</name>
    <dbReference type="NCBI Taxonomy" id="755307"/>
    <lineage>
        <taxon>Archaea</taxon>
        <taxon>Methanobacteriati</taxon>
        <taxon>Methanobacteriota</taxon>
        <taxon>Stenosarchaea group</taxon>
        <taxon>Halobacteria</taxon>
        <taxon>Halobacteriales</taxon>
        <taxon>Haloferacaceae</taxon>
        <taxon>Salinigranum</taxon>
    </lineage>
</organism>
<dbReference type="Proteomes" id="UP000236584">
    <property type="component" value="Chromosome"/>
</dbReference>
<name>A0A2I8VMH4_9EURY</name>
<gene>
    <name evidence="1" type="ORF">C2R22_16975</name>
</gene>
<accession>A0A2I8VMH4</accession>
<dbReference type="RefSeq" id="WP_103426819.1">
    <property type="nucleotide sequence ID" value="NZ_CP026309.1"/>
</dbReference>
<dbReference type="GeneID" id="35593821"/>
<dbReference type="AlphaFoldDB" id="A0A2I8VMH4"/>
<evidence type="ECO:0000313" key="1">
    <source>
        <dbReference type="EMBL" id="AUV83130.1"/>
    </source>
</evidence>
<dbReference type="EMBL" id="CP026309">
    <property type="protein sequence ID" value="AUV83130.1"/>
    <property type="molecule type" value="Genomic_DNA"/>
</dbReference>
<sequence length="121" mass="13348">MPPGAAGLVTVPPETVAPARNSLDAGDVERAVDRAYHAVRDELTARADLDAHRTPAEFRDACRAAFEARDLDAVESLVGLYERVADGSTVSRGVVEAVLDRLTGREERLDRYEWWELRQDG</sequence>
<keyword evidence="2" id="KW-1185">Reference proteome</keyword>